<organism evidence="6 7">
    <name type="scientific">Pseudooceanicola albus</name>
    <dbReference type="NCBI Taxonomy" id="2692189"/>
    <lineage>
        <taxon>Bacteria</taxon>
        <taxon>Pseudomonadati</taxon>
        <taxon>Pseudomonadota</taxon>
        <taxon>Alphaproteobacteria</taxon>
        <taxon>Rhodobacterales</taxon>
        <taxon>Paracoccaceae</taxon>
        <taxon>Pseudooceanicola</taxon>
    </lineage>
</organism>
<keyword evidence="4" id="KW-0804">Transcription</keyword>
<keyword evidence="3 6" id="KW-0238">DNA-binding</keyword>
<dbReference type="NCBIfam" id="NF002964">
    <property type="entry name" value="PRK03635.1"/>
    <property type="match status" value="1"/>
</dbReference>
<accession>A0A6L7GAQ2</accession>
<evidence type="ECO:0000313" key="6">
    <source>
        <dbReference type="EMBL" id="MXN21131.1"/>
    </source>
</evidence>
<dbReference type="Gene3D" id="3.40.190.290">
    <property type="match status" value="1"/>
</dbReference>
<comment type="caution">
    <text evidence="6">The sequence shown here is derived from an EMBL/GenBank/DDBJ whole genome shotgun (WGS) entry which is preliminary data.</text>
</comment>
<comment type="similarity">
    <text evidence="1">Belongs to the LysR transcriptional regulatory family.</text>
</comment>
<protein>
    <submittedName>
        <fullName evidence="6">ArgP/LysG family DNA-binding transcriptional regulator</fullName>
    </submittedName>
</protein>
<dbReference type="Pfam" id="PF00126">
    <property type="entry name" value="HTH_1"/>
    <property type="match status" value="1"/>
</dbReference>
<dbReference type="Pfam" id="PF03466">
    <property type="entry name" value="LysR_substrate"/>
    <property type="match status" value="1"/>
</dbReference>
<dbReference type="PANTHER" id="PTHR30579">
    <property type="entry name" value="TRANSCRIPTIONAL REGULATOR"/>
    <property type="match status" value="1"/>
</dbReference>
<dbReference type="PROSITE" id="PS50931">
    <property type="entry name" value="HTH_LYSR"/>
    <property type="match status" value="1"/>
</dbReference>
<feature type="domain" description="HTH lysR-type" evidence="5">
    <location>
        <begin position="2"/>
        <end position="58"/>
    </location>
</feature>
<dbReference type="RefSeq" id="WP_160897243.1">
    <property type="nucleotide sequence ID" value="NZ_WUMU01000047.1"/>
</dbReference>
<dbReference type="NCBIfam" id="NF009888">
    <property type="entry name" value="PRK13348.1"/>
    <property type="match status" value="1"/>
</dbReference>
<sequence>MIDYGAARAVAAVVRTGSFDQAAAALNVTPSAISQRVRQLEERMGTVLIRRGAPCTATEAGAQLCRHMEQVGMLEQDLVSRLPALAPEGTGPVTLCLACNADSLGTWFLPALAEFGRETGYLFDITVEDEDHTADWLRQGRVLAAVSATAQPVQGCRVIPLGALRYHATASPDYILRHFPEGLDAGALERAPALTFDRKDRLQKLWARQAFGREVRFASHWLASTHGFLEASLAGMGWALNPAPLAAAHLAAGTLVELLPGEVFDRPLYWQINRHAAAQLTGLTKAVTTRARAVLV</sequence>
<dbReference type="InterPro" id="IPR050176">
    <property type="entry name" value="LTTR"/>
</dbReference>
<dbReference type="PRINTS" id="PR00039">
    <property type="entry name" value="HTHLYSR"/>
</dbReference>
<evidence type="ECO:0000256" key="3">
    <source>
        <dbReference type="ARBA" id="ARBA00023125"/>
    </source>
</evidence>
<name>A0A6L7GAQ2_9RHOB</name>
<reference evidence="6 7" key="1">
    <citation type="submission" date="2019-12" db="EMBL/GenBank/DDBJ databases">
        <authorList>
            <person name="Li M."/>
        </authorList>
    </citation>
    <scope>NUCLEOTIDE SEQUENCE [LARGE SCALE GENOMIC DNA]</scope>
    <source>
        <strain evidence="6 7">GBMRC 2024</strain>
    </source>
</reference>
<dbReference type="InterPro" id="IPR036388">
    <property type="entry name" value="WH-like_DNA-bd_sf"/>
</dbReference>
<keyword evidence="7" id="KW-1185">Reference proteome</keyword>
<proteinExistence type="inferred from homology"/>
<dbReference type="GO" id="GO:0003677">
    <property type="term" value="F:DNA binding"/>
    <property type="evidence" value="ECO:0007669"/>
    <property type="project" value="UniProtKB-KW"/>
</dbReference>
<dbReference type="Proteomes" id="UP000477911">
    <property type="component" value="Unassembled WGS sequence"/>
</dbReference>
<dbReference type="PANTHER" id="PTHR30579:SF2">
    <property type="entry name" value="HTH-TYPE TRANSCRIPTIONAL REGULATOR ARGP"/>
    <property type="match status" value="1"/>
</dbReference>
<gene>
    <name evidence="6" type="ORF">GR170_25215</name>
</gene>
<dbReference type="SUPFAM" id="SSF53850">
    <property type="entry name" value="Periplasmic binding protein-like II"/>
    <property type="match status" value="1"/>
</dbReference>
<evidence type="ECO:0000259" key="5">
    <source>
        <dbReference type="PROSITE" id="PS50931"/>
    </source>
</evidence>
<dbReference type="InterPro" id="IPR000847">
    <property type="entry name" value="LysR_HTH_N"/>
</dbReference>
<dbReference type="NCBIfam" id="TIGR03298">
    <property type="entry name" value="argP"/>
    <property type="match status" value="1"/>
</dbReference>
<evidence type="ECO:0000256" key="1">
    <source>
        <dbReference type="ARBA" id="ARBA00009437"/>
    </source>
</evidence>
<evidence type="ECO:0000313" key="7">
    <source>
        <dbReference type="Proteomes" id="UP000477911"/>
    </source>
</evidence>
<dbReference type="InterPro" id="IPR017685">
    <property type="entry name" value="ArgP"/>
</dbReference>
<dbReference type="GO" id="GO:0003700">
    <property type="term" value="F:DNA-binding transcription factor activity"/>
    <property type="evidence" value="ECO:0007669"/>
    <property type="project" value="InterPro"/>
</dbReference>
<dbReference type="AlphaFoldDB" id="A0A6L7GAQ2"/>
<dbReference type="InterPro" id="IPR036390">
    <property type="entry name" value="WH_DNA-bd_sf"/>
</dbReference>
<dbReference type="InterPro" id="IPR005119">
    <property type="entry name" value="LysR_subst-bd"/>
</dbReference>
<dbReference type="SUPFAM" id="SSF46785">
    <property type="entry name" value="Winged helix' DNA-binding domain"/>
    <property type="match status" value="1"/>
</dbReference>
<dbReference type="EMBL" id="WUMU01000047">
    <property type="protein sequence ID" value="MXN21131.1"/>
    <property type="molecule type" value="Genomic_DNA"/>
</dbReference>
<dbReference type="Gene3D" id="1.10.10.10">
    <property type="entry name" value="Winged helix-like DNA-binding domain superfamily/Winged helix DNA-binding domain"/>
    <property type="match status" value="1"/>
</dbReference>
<evidence type="ECO:0000256" key="2">
    <source>
        <dbReference type="ARBA" id="ARBA00023015"/>
    </source>
</evidence>
<keyword evidence="2" id="KW-0805">Transcription regulation</keyword>
<evidence type="ECO:0000256" key="4">
    <source>
        <dbReference type="ARBA" id="ARBA00023163"/>
    </source>
</evidence>